<dbReference type="Pfam" id="PF20645">
    <property type="entry name" value="Rrn7_cyclin_C"/>
    <property type="match status" value="1"/>
</dbReference>
<feature type="compositionally biased region" description="Polar residues" evidence="10">
    <location>
        <begin position="134"/>
        <end position="156"/>
    </location>
</feature>
<feature type="domain" description="Rrn7/TAF1B C-terminal cyclin" evidence="13">
    <location>
        <begin position="185"/>
        <end position="350"/>
    </location>
</feature>
<accession>A0A232M0T1</accession>
<evidence type="ECO:0000313" key="15">
    <source>
        <dbReference type="Proteomes" id="UP000243515"/>
    </source>
</evidence>
<feature type="domain" description="Rrn7/TAF1B N-terminal cyclin" evidence="12">
    <location>
        <begin position="81"/>
        <end position="184"/>
    </location>
</feature>
<dbReference type="Proteomes" id="UP000243515">
    <property type="component" value="Unassembled WGS sequence"/>
</dbReference>
<feature type="domain" description="RRN7-type" evidence="11">
    <location>
        <begin position="5"/>
        <end position="36"/>
    </location>
</feature>
<organism evidence="14 15">
    <name type="scientific">Elaphomyces granulatus</name>
    <dbReference type="NCBI Taxonomy" id="519963"/>
    <lineage>
        <taxon>Eukaryota</taxon>
        <taxon>Fungi</taxon>
        <taxon>Dikarya</taxon>
        <taxon>Ascomycota</taxon>
        <taxon>Pezizomycotina</taxon>
        <taxon>Eurotiomycetes</taxon>
        <taxon>Eurotiomycetidae</taxon>
        <taxon>Eurotiales</taxon>
        <taxon>Elaphomycetaceae</taxon>
        <taxon>Elaphomyces</taxon>
    </lineage>
</organism>
<evidence type="ECO:0000259" key="11">
    <source>
        <dbReference type="Pfam" id="PF11781"/>
    </source>
</evidence>
<dbReference type="Pfam" id="PF20644">
    <property type="entry name" value="Rrn7_cyclin_N"/>
    <property type="match status" value="1"/>
</dbReference>
<keyword evidence="5" id="KW-0862">Zinc</keyword>
<evidence type="ECO:0000259" key="12">
    <source>
        <dbReference type="Pfam" id="PF20644"/>
    </source>
</evidence>
<evidence type="ECO:0000256" key="1">
    <source>
        <dbReference type="ARBA" id="ARBA00004604"/>
    </source>
</evidence>
<keyword evidence="15" id="KW-1185">Reference proteome</keyword>
<evidence type="ECO:0000313" key="14">
    <source>
        <dbReference type="EMBL" id="OXV09966.1"/>
    </source>
</evidence>
<keyword evidence="6" id="KW-0805">Transcription regulation</keyword>
<dbReference type="GO" id="GO:0042790">
    <property type="term" value="P:nucleolar large rRNA transcription by RNA polymerase I"/>
    <property type="evidence" value="ECO:0007669"/>
    <property type="project" value="TreeGrafter"/>
</dbReference>
<dbReference type="InterPro" id="IPR048540">
    <property type="entry name" value="Rrn7_cyclin_N"/>
</dbReference>
<dbReference type="Pfam" id="PF11781">
    <property type="entry name" value="Zn_ribbon_RRN7"/>
    <property type="match status" value="1"/>
</dbReference>
<dbReference type="PANTHER" id="PTHR31576:SF2">
    <property type="entry name" value="TATA BOX-BINDING PROTEIN-ASSOCIATED FACTOR RNA POLYMERASE I SUBUNIT B"/>
    <property type="match status" value="1"/>
</dbReference>
<evidence type="ECO:0000256" key="7">
    <source>
        <dbReference type="ARBA" id="ARBA00023125"/>
    </source>
</evidence>
<name>A0A232M0T1_9EURO</name>
<dbReference type="InterPro" id="IPR021752">
    <property type="entry name" value="TF_Rrn7_Zf"/>
</dbReference>
<evidence type="ECO:0000256" key="5">
    <source>
        <dbReference type="ARBA" id="ARBA00022833"/>
    </source>
</evidence>
<comment type="caution">
    <text evidence="14">The sequence shown here is derived from an EMBL/GenBank/DDBJ whole genome shotgun (WGS) entry which is preliminary data.</text>
</comment>
<protein>
    <submittedName>
        <fullName evidence="14">Uncharacterized protein</fullName>
    </submittedName>
</protein>
<gene>
    <name evidence="14" type="ORF">Egran_02270</name>
</gene>
<keyword evidence="9" id="KW-0539">Nucleus</keyword>
<evidence type="ECO:0000256" key="9">
    <source>
        <dbReference type="ARBA" id="ARBA00023242"/>
    </source>
</evidence>
<dbReference type="InterPro" id="IPR048538">
    <property type="entry name" value="Rrn7_cyclin_C"/>
</dbReference>
<dbReference type="InterPro" id="IPR033599">
    <property type="entry name" value="TAF1B/Rrn7"/>
</dbReference>
<dbReference type="PANTHER" id="PTHR31576">
    <property type="entry name" value="TATA BOX-BINDING PROTEIN-ASSOCIATED FACTOR RNA POLYMERASE I SUBUNIT B"/>
    <property type="match status" value="1"/>
</dbReference>
<evidence type="ECO:0000256" key="2">
    <source>
        <dbReference type="ARBA" id="ARBA00006899"/>
    </source>
</evidence>
<proteinExistence type="inferred from homology"/>
<keyword evidence="3" id="KW-0479">Metal-binding</keyword>
<evidence type="ECO:0000256" key="3">
    <source>
        <dbReference type="ARBA" id="ARBA00022723"/>
    </source>
</evidence>
<evidence type="ECO:0000259" key="13">
    <source>
        <dbReference type="Pfam" id="PF20645"/>
    </source>
</evidence>
<keyword evidence="7" id="KW-0238">DNA-binding</keyword>
<dbReference type="AlphaFoldDB" id="A0A232M0T1"/>
<evidence type="ECO:0000256" key="4">
    <source>
        <dbReference type="ARBA" id="ARBA00022771"/>
    </source>
</evidence>
<comment type="similarity">
    <text evidence="2">Belongs to the RRN7/TAF1B family.</text>
</comment>
<sequence>MEYVTRGVCGQDGCRETRYYLDNGLWFCRRGHQQEGQQIQHDDDNFGSQGKTNRVRKTTTVEKVQKTYHGRQGFRLFILAYQLIIWKQCHVFIHNKGFPQGFETVVRDLWTLRLRALAGKLDDSSDDGNYEELFSSQVPEPPKDQNTPYSHGSKASDSPKLIETLALCYLGALLMRLPVSIGDTLPNGDHLHRTVLELTNLYNREFDVSFPPLNTPPMLFEYIRQLALPLEIYASVQNLQKVVDFTYRFPIASRKRDKHLAFPEAQMIALVIVAAKLLFPFDELNRYPTSAHDPATQVIDWGHWAHVQKQFEERTAEIGKGKEILVTEMDVLDMTNDQLDEYMDWYENSWLDSRGTETRPVSNPLVDMFPTGRAGIESQPEPPLHGREDELIDAKLQTIMSTLKPRRPISDEESINMEHDILRPGSSYPIYRYISSLPETGRLFYESAARLVGLSLQSVVRAVLHTELKLQQWQERKRRTEFQGEEFAWDFLNHSTKVTTDDKNNMEGMILSDENQGIEE</sequence>
<dbReference type="GO" id="GO:0070860">
    <property type="term" value="C:RNA polymerase I core factor complex"/>
    <property type="evidence" value="ECO:0007669"/>
    <property type="project" value="InterPro"/>
</dbReference>
<dbReference type="EMBL" id="NPHW01003205">
    <property type="protein sequence ID" value="OXV09966.1"/>
    <property type="molecule type" value="Genomic_DNA"/>
</dbReference>
<dbReference type="GO" id="GO:0008270">
    <property type="term" value="F:zinc ion binding"/>
    <property type="evidence" value="ECO:0007669"/>
    <property type="project" value="UniProtKB-KW"/>
</dbReference>
<evidence type="ECO:0000256" key="8">
    <source>
        <dbReference type="ARBA" id="ARBA00023163"/>
    </source>
</evidence>
<feature type="region of interest" description="Disordered" evidence="10">
    <location>
        <begin position="128"/>
        <end position="157"/>
    </location>
</feature>
<evidence type="ECO:0000256" key="6">
    <source>
        <dbReference type="ARBA" id="ARBA00023015"/>
    </source>
</evidence>
<dbReference type="OrthoDB" id="428577at2759"/>
<comment type="subcellular location">
    <subcellularLocation>
        <location evidence="1">Nucleus</location>
        <location evidence="1">Nucleolus</location>
    </subcellularLocation>
</comment>
<keyword evidence="4" id="KW-0863">Zinc-finger</keyword>
<keyword evidence="8" id="KW-0804">Transcription</keyword>
<evidence type="ECO:0000256" key="10">
    <source>
        <dbReference type="SAM" id="MobiDB-lite"/>
    </source>
</evidence>
<reference evidence="14 15" key="1">
    <citation type="journal article" date="2015" name="Environ. Microbiol.">
        <title>Metagenome sequence of Elaphomyces granulatus from sporocarp tissue reveals Ascomycota ectomycorrhizal fingerprints of genome expansion and a Proteobacteria-rich microbiome.</title>
        <authorList>
            <person name="Quandt C.A."/>
            <person name="Kohler A."/>
            <person name="Hesse C.N."/>
            <person name="Sharpton T.J."/>
            <person name="Martin F."/>
            <person name="Spatafora J.W."/>
        </authorList>
    </citation>
    <scope>NUCLEOTIDE SEQUENCE [LARGE SCALE GENOMIC DNA]</scope>
    <source>
        <strain evidence="14 15">OSC145934</strain>
    </source>
</reference>
<dbReference type="GO" id="GO:0001164">
    <property type="term" value="F:RNA polymerase I core promoter sequence-specific DNA binding"/>
    <property type="evidence" value="ECO:0007669"/>
    <property type="project" value="InterPro"/>
</dbReference>